<dbReference type="RefSeq" id="WP_316974370.1">
    <property type="nucleotide sequence ID" value="NZ_JAWIIJ010000009.1"/>
</dbReference>
<feature type="transmembrane region" description="Helical" evidence="8">
    <location>
        <begin position="254"/>
        <end position="272"/>
    </location>
</feature>
<protein>
    <submittedName>
        <fullName evidence="11">Thiol reductant ABC exporter subunit CydC</fullName>
    </submittedName>
</protein>
<dbReference type="PANTHER" id="PTHR43394">
    <property type="entry name" value="ATP-DEPENDENT PERMEASE MDL1, MITOCHONDRIAL"/>
    <property type="match status" value="1"/>
</dbReference>
<dbReference type="EMBL" id="JAWIIJ010000009">
    <property type="protein sequence ID" value="MDV2079898.1"/>
    <property type="molecule type" value="Genomic_DNA"/>
</dbReference>
<evidence type="ECO:0000256" key="8">
    <source>
        <dbReference type="SAM" id="Phobius"/>
    </source>
</evidence>
<feature type="region of interest" description="Disordered" evidence="7">
    <location>
        <begin position="320"/>
        <end position="345"/>
    </location>
</feature>
<dbReference type="InterPro" id="IPR011527">
    <property type="entry name" value="ABC1_TM_dom"/>
</dbReference>
<dbReference type="Gene3D" id="3.40.50.300">
    <property type="entry name" value="P-loop containing nucleotide triphosphate hydrolases"/>
    <property type="match status" value="1"/>
</dbReference>
<evidence type="ECO:0000259" key="9">
    <source>
        <dbReference type="PROSITE" id="PS50893"/>
    </source>
</evidence>
<dbReference type="InterPro" id="IPR017871">
    <property type="entry name" value="ABC_transporter-like_CS"/>
</dbReference>
<feature type="domain" description="ABC transmembrane type-1" evidence="10">
    <location>
        <begin position="24"/>
        <end position="311"/>
    </location>
</feature>
<keyword evidence="4" id="KW-0067">ATP-binding</keyword>
<proteinExistence type="predicted"/>
<evidence type="ECO:0000256" key="3">
    <source>
        <dbReference type="ARBA" id="ARBA00022741"/>
    </source>
</evidence>
<feature type="transmembrane region" description="Helical" evidence="8">
    <location>
        <begin position="141"/>
        <end position="162"/>
    </location>
</feature>
<keyword evidence="12" id="KW-1185">Reference proteome</keyword>
<evidence type="ECO:0000256" key="4">
    <source>
        <dbReference type="ARBA" id="ARBA00022840"/>
    </source>
</evidence>
<dbReference type="SUPFAM" id="SSF52540">
    <property type="entry name" value="P-loop containing nucleoside triphosphate hydrolases"/>
    <property type="match status" value="1"/>
</dbReference>
<evidence type="ECO:0000259" key="10">
    <source>
        <dbReference type="PROSITE" id="PS50929"/>
    </source>
</evidence>
<comment type="subcellular location">
    <subcellularLocation>
        <location evidence="1">Cell membrane</location>
        <topology evidence="1">Multi-pass membrane protein</topology>
    </subcellularLocation>
</comment>
<keyword evidence="5 8" id="KW-1133">Transmembrane helix</keyword>
<dbReference type="InterPro" id="IPR027417">
    <property type="entry name" value="P-loop_NTPase"/>
</dbReference>
<accession>A0ABU3W036</accession>
<dbReference type="InterPro" id="IPR003439">
    <property type="entry name" value="ABC_transporter-like_ATP-bd"/>
</dbReference>
<organism evidence="11 12">
    <name type="scientific">Marinobacter xestospongiae</name>
    <dbReference type="NCBI Taxonomy" id="994319"/>
    <lineage>
        <taxon>Bacteria</taxon>
        <taxon>Pseudomonadati</taxon>
        <taxon>Pseudomonadota</taxon>
        <taxon>Gammaproteobacteria</taxon>
        <taxon>Pseudomonadales</taxon>
        <taxon>Marinobacteraceae</taxon>
        <taxon>Marinobacter</taxon>
    </lineage>
</organism>
<dbReference type="PROSITE" id="PS50893">
    <property type="entry name" value="ABC_TRANSPORTER_2"/>
    <property type="match status" value="1"/>
</dbReference>
<dbReference type="PROSITE" id="PS50929">
    <property type="entry name" value="ABC_TM1F"/>
    <property type="match status" value="1"/>
</dbReference>
<dbReference type="PROSITE" id="PS00211">
    <property type="entry name" value="ABC_TRANSPORTER_1"/>
    <property type="match status" value="1"/>
</dbReference>
<evidence type="ECO:0000313" key="12">
    <source>
        <dbReference type="Proteomes" id="UP001269819"/>
    </source>
</evidence>
<evidence type="ECO:0000256" key="7">
    <source>
        <dbReference type="SAM" id="MobiDB-lite"/>
    </source>
</evidence>
<dbReference type="Pfam" id="PF00005">
    <property type="entry name" value="ABC_tran"/>
    <property type="match status" value="1"/>
</dbReference>
<dbReference type="SUPFAM" id="SSF90123">
    <property type="entry name" value="ABC transporter transmembrane region"/>
    <property type="match status" value="1"/>
</dbReference>
<evidence type="ECO:0000313" key="11">
    <source>
        <dbReference type="EMBL" id="MDV2079898.1"/>
    </source>
</evidence>
<keyword evidence="2 8" id="KW-0812">Transmembrane</keyword>
<dbReference type="InterPro" id="IPR036640">
    <property type="entry name" value="ABC1_TM_sf"/>
</dbReference>
<dbReference type="Pfam" id="PF00664">
    <property type="entry name" value="ABC_membrane"/>
    <property type="match status" value="1"/>
</dbReference>
<comment type="caution">
    <text evidence="11">The sequence shown here is derived from an EMBL/GenBank/DDBJ whole genome shotgun (WGS) entry which is preliminary data.</text>
</comment>
<evidence type="ECO:0000256" key="6">
    <source>
        <dbReference type="ARBA" id="ARBA00023136"/>
    </source>
</evidence>
<sequence length="549" mass="58304">MSELLPWLRVIQRRRSRLLVGAGLILLTLLSGLGLLALSGWFITATAVTGLLLAAGIQASLDIYTPGGGIRGFAVTRTVARYLERLYNHDTVLRLLADVRIQLFRGLARQSYRHLRSLRGADWLNRLTTDLDAMDSLYLRLIAPTALALLVSVGLVLVAWWLVSPLLALALAVLLAAGFLVATVLLHLRTGDHAAAMMAQQADLRAATIEHLEGQAELRAAGLLPQQQQALSARGDDYMAGQVVVDTRTAWHQALAGALVNLAALTALVLGLQQMAAGAITGPVAVILPLALLGLVEVYGQLPEAFGRLGATVTSAARLNRDSGPLVPGSGSGTDRERAGDGSDRARTGICLRDADIGPAGLEQVLKGLTLTLEAGDWLGVVGRSGSGKSSLADALAGCAPLAAGQREGVPAARVAYLTQQTTLLDDTLRANLVPDGRPVSDETLWRALELVGLGERIAASRGRLDTWLGAYGSKLSGGEARRVALARVLLHPADLVILDEPFTGLDRATRERICQQLPAWLEGRTVVVLAHDEDALVPVRQVLHLDQR</sequence>
<feature type="domain" description="ABC transporter" evidence="9">
    <location>
        <begin position="350"/>
        <end position="548"/>
    </location>
</feature>
<dbReference type="InterPro" id="IPR014223">
    <property type="entry name" value="ABC_CydC/D"/>
</dbReference>
<name>A0ABU3W036_9GAMM</name>
<evidence type="ECO:0000256" key="2">
    <source>
        <dbReference type="ARBA" id="ARBA00022692"/>
    </source>
</evidence>
<dbReference type="SMART" id="SM00382">
    <property type="entry name" value="AAA"/>
    <property type="match status" value="1"/>
</dbReference>
<dbReference type="Proteomes" id="UP001269819">
    <property type="component" value="Unassembled WGS sequence"/>
</dbReference>
<feature type="transmembrane region" description="Helical" evidence="8">
    <location>
        <begin position="278"/>
        <end position="299"/>
    </location>
</feature>
<dbReference type="InterPro" id="IPR003593">
    <property type="entry name" value="AAA+_ATPase"/>
</dbReference>
<dbReference type="NCBIfam" id="TIGR02868">
    <property type="entry name" value="CydC"/>
    <property type="match status" value="1"/>
</dbReference>
<keyword evidence="3" id="KW-0547">Nucleotide-binding</keyword>
<evidence type="ECO:0000256" key="5">
    <source>
        <dbReference type="ARBA" id="ARBA00022989"/>
    </source>
</evidence>
<gene>
    <name evidence="11" type="primary">cydC</name>
    <name evidence="11" type="ORF">RYS15_14505</name>
</gene>
<feature type="transmembrane region" description="Helical" evidence="8">
    <location>
        <begin position="168"/>
        <end position="188"/>
    </location>
</feature>
<feature type="compositionally biased region" description="Basic and acidic residues" evidence="7">
    <location>
        <begin position="334"/>
        <end position="345"/>
    </location>
</feature>
<reference evidence="11 12" key="1">
    <citation type="submission" date="2023-10" db="EMBL/GenBank/DDBJ databases">
        <title>Characteristics and mechanism of a salt-tolerant marine origin heterotrophic nitrifying- aerobic denitrifying bacteria Marinobacter xestospongiae HN1.</title>
        <authorList>
            <person name="Qi R."/>
        </authorList>
    </citation>
    <scope>NUCLEOTIDE SEQUENCE [LARGE SCALE GENOMIC DNA]</scope>
    <source>
        <strain evidence="11 12">HN1</strain>
    </source>
</reference>
<dbReference type="Gene3D" id="1.20.1560.10">
    <property type="entry name" value="ABC transporter type 1, transmembrane domain"/>
    <property type="match status" value="1"/>
</dbReference>
<dbReference type="InterPro" id="IPR039421">
    <property type="entry name" value="Type_1_exporter"/>
</dbReference>
<feature type="transmembrane region" description="Helical" evidence="8">
    <location>
        <begin position="18"/>
        <end position="36"/>
    </location>
</feature>
<evidence type="ECO:0000256" key="1">
    <source>
        <dbReference type="ARBA" id="ARBA00004651"/>
    </source>
</evidence>
<dbReference type="PANTHER" id="PTHR43394:SF1">
    <property type="entry name" value="ATP-BINDING CASSETTE SUB-FAMILY B MEMBER 10, MITOCHONDRIAL"/>
    <property type="match status" value="1"/>
</dbReference>
<keyword evidence="6 8" id="KW-0472">Membrane</keyword>